<evidence type="ECO:0000259" key="2">
    <source>
        <dbReference type="SMART" id="SM00829"/>
    </source>
</evidence>
<dbReference type="OrthoDB" id="648910at2"/>
<evidence type="ECO:0000313" key="4">
    <source>
        <dbReference type="Proteomes" id="UP000274271"/>
    </source>
</evidence>
<name>A0A3P1CHQ9_9BACT</name>
<dbReference type="EMBL" id="RQJP01000004">
    <property type="protein sequence ID" value="RRB12586.1"/>
    <property type="molecule type" value="Genomic_DNA"/>
</dbReference>
<evidence type="ECO:0000256" key="1">
    <source>
        <dbReference type="ARBA" id="ARBA00023002"/>
    </source>
</evidence>
<evidence type="ECO:0000313" key="3">
    <source>
        <dbReference type="EMBL" id="RRB12586.1"/>
    </source>
</evidence>
<protein>
    <submittedName>
        <fullName evidence="3">NADP-dependent oxidoreductase</fullName>
    </submittedName>
</protein>
<accession>A0A3P1CHQ9</accession>
<dbReference type="GO" id="GO:0016491">
    <property type="term" value="F:oxidoreductase activity"/>
    <property type="evidence" value="ECO:0007669"/>
    <property type="project" value="UniProtKB-KW"/>
</dbReference>
<proteinExistence type="predicted"/>
<dbReference type="InterPro" id="IPR013154">
    <property type="entry name" value="ADH-like_N"/>
</dbReference>
<organism evidence="3 4">
    <name type="scientific">Larkinella knui</name>
    <dbReference type="NCBI Taxonomy" id="2025310"/>
    <lineage>
        <taxon>Bacteria</taxon>
        <taxon>Pseudomonadati</taxon>
        <taxon>Bacteroidota</taxon>
        <taxon>Cytophagia</taxon>
        <taxon>Cytophagales</taxon>
        <taxon>Spirosomataceae</taxon>
        <taxon>Larkinella</taxon>
    </lineage>
</organism>
<dbReference type="GO" id="GO:0008270">
    <property type="term" value="F:zinc ion binding"/>
    <property type="evidence" value="ECO:0007669"/>
    <property type="project" value="InterPro"/>
</dbReference>
<dbReference type="PANTHER" id="PTHR11695:SF294">
    <property type="entry name" value="RETICULON-4-INTERACTING PROTEIN 1, MITOCHONDRIAL"/>
    <property type="match status" value="1"/>
</dbReference>
<keyword evidence="1" id="KW-0560">Oxidoreductase</keyword>
<dbReference type="RefSeq" id="WP_124908537.1">
    <property type="nucleotide sequence ID" value="NZ_RQJP01000004.1"/>
</dbReference>
<comment type="caution">
    <text evidence="3">The sequence shown here is derived from an EMBL/GenBank/DDBJ whole genome shotgun (WGS) entry which is preliminary data.</text>
</comment>
<gene>
    <name evidence="3" type="ORF">EHT87_20560</name>
</gene>
<dbReference type="CDD" id="cd05289">
    <property type="entry name" value="MDR_like_2"/>
    <property type="match status" value="1"/>
</dbReference>
<keyword evidence="4" id="KW-1185">Reference proteome</keyword>
<dbReference type="InterPro" id="IPR002364">
    <property type="entry name" value="Quin_OxRdtase/zeta-crystal_CS"/>
</dbReference>
<dbReference type="AlphaFoldDB" id="A0A3P1CHQ9"/>
<dbReference type="SMART" id="SM00829">
    <property type="entry name" value="PKS_ER"/>
    <property type="match status" value="1"/>
</dbReference>
<dbReference type="SUPFAM" id="SSF51735">
    <property type="entry name" value="NAD(P)-binding Rossmann-fold domains"/>
    <property type="match status" value="1"/>
</dbReference>
<dbReference type="InterPro" id="IPR020843">
    <property type="entry name" value="ER"/>
</dbReference>
<dbReference type="Gene3D" id="3.40.50.720">
    <property type="entry name" value="NAD(P)-binding Rossmann-like Domain"/>
    <property type="match status" value="1"/>
</dbReference>
<dbReference type="InterPro" id="IPR011032">
    <property type="entry name" value="GroES-like_sf"/>
</dbReference>
<dbReference type="InterPro" id="IPR050700">
    <property type="entry name" value="YIM1/Zinc_Alcohol_DH_Fams"/>
</dbReference>
<reference evidence="3 4" key="1">
    <citation type="submission" date="2018-11" db="EMBL/GenBank/DDBJ databases">
        <authorList>
            <person name="Zhou Z."/>
            <person name="Wang G."/>
        </authorList>
    </citation>
    <scope>NUCLEOTIDE SEQUENCE [LARGE SCALE GENOMIC DNA]</scope>
    <source>
        <strain evidence="3 4">KCTC42998</strain>
    </source>
</reference>
<dbReference type="PANTHER" id="PTHR11695">
    <property type="entry name" value="ALCOHOL DEHYDROGENASE RELATED"/>
    <property type="match status" value="1"/>
</dbReference>
<dbReference type="Proteomes" id="UP000274271">
    <property type="component" value="Unassembled WGS sequence"/>
</dbReference>
<dbReference type="SUPFAM" id="SSF50129">
    <property type="entry name" value="GroES-like"/>
    <property type="match status" value="1"/>
</dbReference>
<feature type="domain" description="Enoyl reductase (ER)" evidence="2">
    <location>
        <begin position="10"/>
        <end position="316"/>
    </location>
</feature>
<dbReference type="Pfam" id="PF13602">
    <property type="entry name" value="ADH_zinc_N_2"/>
    <property type="match status" value="1"/>
</dbReference>
<dbReference type="InterPro" id="IPR036291">
    <property type="entry name" value="NAD(P)-bd_dom_sf"/>
</dbReference>
<dbReference type="PROSITE" id="PS01162">
    <property type="entry name" value="QOR_ZETA_CRYSTAL"/>
    <property type="match status" value="1"/>
</dbReference>
<sequence length="318" mass="34399">MKAIVLKHTGGTENFALTELPAPTIQEDQVLVNVKAISINPADVATRYNQHFQDYILKLKPGEPIVLGWDIAGSVEDVGTAVSSFKKGDAVFGMVNFPGHGDAYAEYVAAPASHLALKPDTIGFEEAAAATMTALTAWQSLVTYGKVKTGDRVLIHGASGGVGHFAVQFAKHFGAYVIGSASAPHRDFVRSIGADEFIDYQAQPFEKVVKDVDLVLDGVSMTQEHIERSIQVIKPGGILISLLSGFDDAFQAELTKRQLRGHRLWVNSDGADLTEIAKLLRTKEVKPQVSHRFAFQDMGQAHELLQNGKPIGKVVVTL</sequence>
<dbReference type="Gene3D" id="3.90.180.10">
    <property type="entry name" value="Medium-chain alcohol dehydrogenases, catalytic domain"/>
    <property type="match status" value="1"/>
</dbReference>
<dbReference type="Pfam" id="PF08240">
    <property type="entry name" value="ADH_N"/>
    <property type="match status" value="1"/>
</dbReference>